<dbReference type="InterPro" id="IPR036271">
    <property type="entry name" value="Tet_transcr_reg_TetR-rel_C_sf"/>
</dbReference>
<dbReference type="PRINTS" id="PR00455">
    <property type="entry name" value="HTHTETR"/>
</dbReference>
<evidence type="ECO:0000256" key="3">
    <source>
        <dbReference type="ARBA" id="ARBA00023163"/>
    </source>
</evidence>
<dbReference type="RefSeq" id="WP_127787608.1">
    <property type="nucleotide sequence ID" value="NZ_SACL01000003.1"/>
</dbReference>
<protein>
    <submittedName>
        <fullName evidence="6">TetR/AcrR family transcriptional regulator</fullName>
    </submittedName>
</protein>
<dbReference type="PANTHER" id="PTHR47506">
    <property type="entry name" value="TRANSCRIPTIONAL REGULATORY PROTEIN"/>
    <property type="match status" value="1"/>
</dbReference>
<sequence length="189" mass="20491">MRVSKAQAEENRRRVVTRAAELFRERGIDGIGVAELMREAGLTHGGFYGQFESKEALTAEAVAETMRHSHDRWRATMQGAEAPIAALLQRYLTSSHRDMPGKGCMLPALAADSARRGGPLREAFTEGVRGYLALLEEAATGETPQARRQRALGTLSAMVGALLLSRAVEDPDLSDDLLEATRAMVSPGE</sequence>
<accession>A0A437MH54</accession>
<dbReference type="EMBL" id="SACL01000003">
    <property type="protein sequence ID" value="RVT96961.1"/>
    <property type="molecule type" value="Genomic_DNA"/>
</dbReference>
<feature type="domain" description="HTH tetR-type" evidence="5">
    <location>
        <begin position="9"/>
        <end position="69"/>
    </location>
</feature>
<reference evidence="6 7" key="1">
    <citation type="submission" date="2019-01" db="EMBL/GenBank/DDBJ databases">
        <authorList>
            <person name="Chen W.-M."/>
        </authorList>
    </citation>
    <scope>NUCLEOTIDE SEQUENCE [LARGE SCALE GENOMIC DNA]</scope>
    <source>
        <strain evidence="6 7">CCP-6</strain>
    </source>
</reference>
<keyword evidence="2 4" id="KW-0238">DNA-binding</keyword>
<feature type="DNA-binding region" description="H-T-H motif" evidence="4">
    <location>
        <begin position="32"/>
        <end position="51"/>
    </location>
</feature>
<dbReference type="Gene3D" id="1.10.357.10">
    <property type="entry name" value="Tetracycline Repressor, domain 2"/>
    <property type="match status" value="1"/>
</dbReference>
<dbReference type="SUPFAM" id="SSF46689">
    <property type="entry name" value="Homeodomain-like"/>
    <property type="match status" value="1"/>
</dbReference>
<name>A0A437MH54_9PROT</name>
<evidence type="ECO:0000256" key="4">
    <source>
        <dbReference type="PROSITE-ProRule" id="PRU00335"/>
    </source>
</evidence>
<gene>
    <name evidence="6" type="ORF">EOD42_11210</name>
</gene>
<evidence type="ECO:0000256" key="1">
    <source>
        <dbReference type="ARBA" id="ARBA00023015"/>
    </source>
</evidence>
<dbReference type="PROSITE" id="PS50977">
    <property type="entry name" value="HTH_TETR_2"/>
    <property type="match status" value="1"/>
</dbReference>
<dbReference type="Proteomes" id="UP000282957">
    <property type="component" value="Unassembled WGS sequence"/>
</dbReference>
<dbReference type="InterPro" id="IPR001647">
    <property type="entry name" value="HTH_TetR"/>
</dbReference>
<evidence type="ECO:0000313" key="7">
    <source>
        <dbReference type="Proteomes" id="UP000282957"/>
    </source>
</evidence>
<keyword evidence="3" id="KW-0804">Transcription</keyword>
<dbReference type="Gene3D" id="1.10.10.60">
    <property type="entry name" value="Homeodomain-like"/>
    <property type="match status" value="1"/>
</dbReference>
<keyword evidence="7" id="KW-1185">Reference proteome</keyword>
<evidence type="ECO:0000313" key="6">
    <source>
        <dbReference type="EMBL" id="RVT96961.1"/>
    </source>
</evidence>
<keyword evidence="1" id="KW-0805">Transcription regulation</keyword>
<dbReference type="GO" id="GO:0003677">
    <property type="term" value="F:DNA binding"/>
    <property type="evidence" value="ECO:0007669"/>
    <property type="project" value="UniProtKB-UniRule"/>
</dbReference>
<dbReference type="Pfam" id="PF00440">
    <property type="entry name" value="TetR_N"/>
    <property type="match status" value="1"/>
</dbReference>
<dbReference type="InterPro" id="IPR009057">
    <property type="entry name" value="Homeodomain-like_sf"/>
</dbReference>
<comment type="caution">
    <text evidence="6">The sequence shown here is derived from an EMBL/GenBank/DDBJ whole genome shotgun (WGS) entry which is preliminary data.</text>
</comment>
<dbReference type="AlphaFoldDB" id="A0A437MH54"/>
<evidence type="ECO:0000259" key="5">
    <source>
        <dbReference type="PROSITE" id="PS50977"/>
    </source>
</evidence>
<dbReference type="SUPFAM" id="SSF48498">
    <property type="entry name" value="Tetracyclin repressor-like, C-terminal domain"/>
    <property type="match status" value="1"/>
</dbReference>
<proteinExistence type="predicted"/>
<dbReference type="InterPro" id="IPR011075">
    <property type="entry name" value="TetR_C"/>
</dbReference>
<dbReference type="PANTHER" id="PTHR47506:SF7">
    <property type="entry name" value="TRANSCRIPTIONAL REGULATORY PROTEIN"/>
    <property type="match status" value="1"/>
</dbReference>
<dbReference type="OrthoDB" id="9798857at2"/>
<evidence type="ECO:0000256" key="2">
    <source>
        <dbReference type="ARBA" id="ARBA00023125"/>
    </source>
</evidence>
<organism evidence="6 7">
    <name type="scientific">Rhodovarius crocodyli</name>
    <dbReference type="NCBI Taxonomy" id="1979269"/>
    <lineage>
        <taxon>Bacteria</taxon>
        <taxon>Pseudomonadati</taxon>
        <taxon>Pseudomonadota</taxon>
        <taxon>Alphaproteobacteria</taxon>
        <taxon>Acetobacterales</taxon>
        <taxon>Roseomonadaceae</taxon>
        <taxon>Rhodovarius</taxon>
    </lineage>
</organism>
<dbReference type="Pfam" id="PF16925">
    <property type="entry name" value="TetR_C_13"/>
    <property type="match status" value="1"/>
</dbReference>